<sequence>MNLPINAQSHDMGREHVGSTIEHPKVEEETFEEETSEEEERGGPFEELEEVVVREENPPRTVKIGSTLAPKHKVALQKVLRDYNDVFAWSHEEMPGIPSNLEFRCMHDRRLGRGLYPPLEESSRVGRIVMEFEVAPRQAPNMDGQEPMREDEVPPREEVTQETPTNQGQRITMGESHCPQLGINLHQLS</sequence>
<evidence type="ECO:0000256" key="1">
    <source>
        <dbReference type="SAM" id="MobiDB-lite"/>
    </source>
</evidence>
<comment type="caution">
    <text evidence="2">The sequence shown here is derived from an EMBL/GenBank/DDBJ whole genome shotgun (WGS) entry which is preliminary data.</text>
</comment>
<dbReference type="AlphaFoldDB" id="A0AA39RFV5"/>
<feature type="compositionally biased region" description="Acidic residues" evidence="1">
    <location>
        <begin position="29"/>
        <end position="46"/>
    </location>
</feature>
<proteinExistence type="predicted"/>
<name>A0AA39RFV5_ACESA</name>
<accession>A0AA39RFV5</accession>
<organism evidence="2 3">
    <name type="scientific">Acer saccharum</name>
    <name type="common">Sugar maple</name>
    <dbReference type="NCBI Taxonomy" id="4024"/>
    <lineage>
        <taxon>Eukaryota</taxon>
        <taxon>Viridiplantae</taxon>
        <taxon>Streptophyta</taxon>
        <taxon>Embryophyta</taxon>
        <taxon>Tracheophyta</taxon>
        <taxon>Spermatophyta</taxon>
        <taxon>Magnoliopsida</taxon>
        <taxon>eudicotyledons</taxon>
        <taxon>Gunneridae</taxon>
        <taxon>Pentapetalae</taxon>
        <taxon>rosids</taxon>
        <taxon>malvids</taxon>
        <taxon>Sapindales</taxon>
        <taxon>Sapindaceae</taxon>
        <taxon>Hippocastanoideae</taxon>
        <taxon>Acereae</taxon>
        <taxon>Acer</taxon>
    </lineage>
</organism>
<evidence type="ECO:0000313" key="2">
    <source>
        <dbReference type="EMBL" id="KAK0572601.1"/>
    </source>
</evidence>
<keyword evidence="3" id="KW-1185">Reference proteome</keyword>
<evidence type="ECO:0000313" key="3">
    <source>
        <dbReference type="Proteomes" id="UP001168877"/>
    </source>
</evidence>
<dbReference type="Proteomes" id="UP001168877">
    <property type="component" value="Unassembled WGS sequence"/>
</dbReference>
<feature type="compositionally biased region" description="Basic and acidic residues" evidence="1">
    <location>
        <begin position="11"/>
        <end position="28"/>
    </location>
</feature>
<reference evidence="2" key="1">
    <citation type="journal article" date="2022" name="Plant J.">
        <title>Strategies of tolerance reflected in two North American maple genomes.</title>
        <authorList>
            <person name="McEvoy S.L."/>
            <person name="Sezen U.U."/>
            <person name="Trouern-Trend A."/>
            <person name="McMahon S.M."/>
            <person name="Schaberg P.G."/>
            <person name="Yang J."/>
            <person name="Wegrzyn J.L."/>
            <person name="Swenson N.G."/>
        </authorList>
    </citation>
    <scope>NUCLEOTIDE SEQUENCE</scope>
    <source>
        <strain evidence="2">NS2018</strain>
    </source>
</reference>
<feature type="region of interest" description="Disordered" evidence="1">
    <location>
        <begin position="139"/>
        <end position="181"/>
    </location>
</feature>
<protein>
    <submittedName>
        <fullName evidence="2">Uncharacterized protein</fullName>
    </submittedName>
</protein>
<feature type="region of interest" description="Disordered" evidence="1">
    <location>
        <begin position="1"/>
        <end position="46"/>
    </location>
</feature>
<reference evidence="2" key="2">
    <citation type="submission" date="2023-06" db="EMBL/GenBank/DDBJ databases">
        <authorList>
            <person name="Swenson N.G."/>
            <person name="Wegrzyn J.L."/>
            <person name="Mcevoy S.L."/>
        </authorList>
    </citation>
    <scope>NUCLEOTIDE SEQUENCE</scope>
    <source>
        <strain evidence="2">NS2018</strain>
        <tissue evidence="2">Leaf</tissue>
    </source>
</reference>
<dbReference type="EMBL" id="JAUESC010000388">
    <property type="protein sequence ID" value="KAK0572601.1"/>
    <property type="molecule type" value="Genomic_DNA"/>
</dbReference>
<feature type="compositionally biased region" description="Polar residues" evidence="1">
    <location>
        <begin position="161"/>
        <end position="170"/>
    </location>
</feature>
<gene>
    <name evidence="2" type="ORF">LWI29_034006</name>
</gene>
<feature type="compositionally biased region" description="Basic and acidic residues" evidence="1">
    <location>
        <begin position="146"/>
        <end position="159"/>
    </location>
</feature>